<dbReference type="EMBL" id="ML208354">
    <property type="protein sequence ID" value="TFK68339.1"/>
    <property type="molecule type" value="Genomic_DNA"/>
</dbReference>
<keyword evidence="1" id="KW-0489">Methyltransferase</keyword>
<organism evidence="1 2">
    <name type="scientific">Pluteus cervinus</name>
    <dbReference type="NCBI Taxonomy" id="181527"/>
    <lineage>
        <taxon>Eukaryota</taxon>
        <taxon>Fungi</taxon>
        <taxon>Dikarya</taxon>
        <taxon>Basidiomycota</taxon>
        <taxon>Agaricomycotina</taxon>
        <taxon>Agaricomycetes</taxon>
        <taxon>Agaricomycetidae</taxon>
        <taxon>Agaricales</taxon>
        <taxon>Pluteineae</taxon>
        <taxon>Pluteaceae</taxon>
        <taxon>Pluteus</taxon>
    </lineage>
</organism>
<sequence>MASNLVNIQEGDIVVHLGCGDGTNTLLLAKKTGATGYIIGLDISEETISLSRLNAKSQNLLPPHVAFVKASWAEDIPIASNTVGYVLSSGIMGPLSNEGNGHVLKEIYRILKPGGKVVWDDKRIFPEDQVVDRSASIPVDETGSQNAPPTSNLPELLQDAGFNPEEVDLTGIASKSSSEPTSQTSNISASSDTPLLRWWDAYPVVRSTSLPRITADALAGYFKDGSKTGTDYAVIDVRRNDHGGGHVRASHQWPAQTFHNELAKFYEEFGNTKEVIFYCGSSNGRGPRCAGWYQEYLDDLQRQGEDIVSKAVVLEGGVKAWLAKFGGDKTLVDHDL</sequence>
<name>A0ACD3ASN9_9AGAR</name>
<gene>
    <name evidence="1" type="ORF">BDN72DRAFT_797838</name>
</gene>
<reference evidence="1 2" key="1">
    <citation type="journal article" date="2019" name="Nat. Ecol. Evol.">
        <title>Megaphylogeny resolves global patterns of mushroom evolution.</title>
        <authorList>
            <person name="Varga T."/>
            <person name="Krizsan K."/>
            <person name="Foldi C."/>
            <person name="Dima B."/>
            <person name="Sanchez-Garcia M."/>
            <person name="Sanchez-Ramirez S."/>
            <person name="Szollosi G.J."/>
            <person name="Szarkandi J.G."/>
            <person name="Papp V."/>
            <person name="Albert L."/>
            <person name="Andreopoulos W."/>
            <person name="Angelini C."/>
            <person name="Antonin V."/>
            <person name="Barry K.W."/>
            <person name="Bougher N.L."/>
            <person name="Buchanan P."/>
            <person name="Buyck B."/>
            <person name="Bense V."/>
            <person name="Catcheside P."/>
            <person name="Chovatia M."/>
            <person name="Cooper J."/>
            <person name="Damon W."/>
            <person name="Desjardin D."/>
            <person name="Finy P."/>
            <person name="Geml J."/>
            <person name="Haridas S."/>
            <person name="Hughes K."/>
            <person name="Justo A."/>
            <person name="Karasinski D."/>
            <person name="Kautmanova I."/>
            <person name="Kiss B."/>
            <person name="Kocsube S."/>
            <person name="Kotiranta H."/>
            <person name="LaButti K.M."/>
            <person name="Lechner B.E."/>
            <person name="Liimatainen K."/>
            <person name="Lipzen A."/>
            <person name="Lukacs Z."/>
            <person name="Mihaltcheva S."/>
            <person name="Morgado L.N."/>
            <person name="Niskanen T."/>
            <person name="Noordeloos M.E."/>
            <person name="Ohm R.A."/>
            <person name="Ortiz-Santana B."/>
            <person name="Ovrebo C."/>
            <person name="Racz N."/>
            <person name="Riley R."/>
            <person name="Savchenko A."/>
            <person name="Shiryaev A."/>
            <person name="Soop K."/>
            <person name="Spirin V."/>
            <person name="Szebenyi C."/>
            <person name="Tomsovsky M."/>
            <person name="Tulloss R.E."/>
            <person name="Uehling J."/>
            <person name="Grigoriev I.V."/>
            <person name="Vagvolgyi C."/>
            <person name="Papp T."/>
            <person name="Martin F.M."/>
            <person name="Miettinen O."/>
            <person name="Hibbett D.S."/>
            <person name="Nagy L.G."/>
        </authorList>
    </citation>
    <scope>NUCLEOTIDE SEQUENCE [LARGE SCALE GENOMIC DNA]</scope>
    <source>
        <strain evidence="1 2">NL-1719</strain>
    </source>
</reference>
<dbReference type="Proteomes" id="UP000308600">
    <property type="component" value="Unassembled WGS sequence"/>
</dbReference>
<evidence type="ECO:0000313" key="1">
    <source>
        <dbReference type="EMBL" id="TFK68339.1"/>
    </source>
</evidence>
<accession>A0ACD3ASN9</accession>
<protein>
    <submittedName>
        <fullName evidence="1">S-adenosyl-L-methionine-dependent methyltransferase</fullName>
    </submittedName>
</protein>
<evidence type="ECO:0000313" key="2">
    <source>
        <dbReference type="Proteomes" id="UP000308600"/>
    </source>
</evidence>
<proteinExistence type="predicted"/>
<keyword evidence="1" id="KW-0808">Transferase</keyword>
<keyword evidence="2" id="KW-1185">Reference proteome</keyword>